<dbReference type="Gene3D" id="2.60.120.260">
    <property type="entry name" value="Galactose-binding domain-like"/>
    <property type="match status" value="1"/>
</dbReference>
<keyword evidence="2" id="KW-1133">Transmembrane helix</keyword>
<feature type="transmembrane region" description="Helical" evidence="2">
    <location>
        <begin position="180"/>
        <end position="205"/>
    </location>
</feature>
<feature type="region of interest" description="Disordered" evidence="1">
    <location>
        <begin position="155"/>
        <end position="174"/>
    </location>
</feature>
<evidence type="ECO:0000256" key="1">
    <source>
        <dbReference type="SAM" id="MobiDB-lite"/>
    </source>
</evidence>
<accession>M5G7V2</accession>
<dbReference type="Gene3D" id="1.20.5.510">
    <property type="entry name" value="Single helix bin"/>
    <property type="match status" value="1"/>
</dbReference>
<keyword evidence="4" id="KW-1185">Reference proteome</keyword>
<dbReference type="HOGENOM" id="CLU_900229_0_0_1"/>
<evidence type="ECO:0000256" key="2">
    <source>
        <dbReference type="SAM" id="Phobius"/>
    </source>
</evidence>
<dbReference type="STRING" id="1858805.M5G7V2"/>
<dbReference type="AlphaFoldDB" id="M5G7V2"/>
<gene>
    <name evidence="3" type="ORF">DACRYDRAFT_16971</name>
</gene>
<evidence type="ECO:0000313" key="4">
    <source>
        <dbReference type="Proteomes" id="UP000030653"/>
    </source>
</evidence>
<evidence type="ECO:0000313" key="3">
    <source>
        <dbReference type="EMBL" id="EJT99852.1"/>
    </source>
</evidence>
<organism evidence="3 4">
    <name type="scientific">Dacryopinax primogenitus (strain DJM 731)</name>
    <name type="common">Brown rot fungus</name>
    <dbReference type="NCBI Taxonomy" id="1858805"/>
    <lineage>
        <taxon>Eukaryota</taxon>
        <taxon>Fungi</taxon>
        <taxon>Dikarya</taxon>
        <taxon>Basidiomycota</taxon>
        <taxon>Agaricomycotina</taxon>
        <taxon>Dacrymycetes</taxon>
        <taxon>Dacrymycetales</taxon>
        <taxon>Dacrymycetaceae</taxon>
        <taxon>Dacryopinax</taxon>
    </lineage>
</organism>
<dbReference type="GeneID" id="63686310"/>
<proteinExistence type="predicted"/>
<dbReference type="OrthoDB" id="2563669at2759"/>
<evidence type="ECO:0008006" key="5">
    <source>
        <dbReference type="Google" id="ProtNLM"/>
    </source>
</evidence>
<dbReference type="OMA" id="SRIDAHP"/>
<keyword evidence="2" id="KW-0812">Transmembrane</keyword>
<reference evidence="3 4" key="1">
    <citation type="journal article" date="2012" name="Science">
        <title>The Paleozoic origin of enzymatic lignin decomposition reconstructed from 31 fungal genomes.</title>
        <authorList>
            <person name="Floudas D."/>
            <person name="Binder M."/>
            <person name="Riley R."/>
            <person name="Barry K."/>
            <person name="Blanchette R.A."/>
            <person name="Henrissat B."/>
            <person name="Martinez A.T."/>
            <person name="Otillar R."/>
            <person name="Spatafora J.W."/>
            <person name="Yadav J.S."/>
            <person name="Aerts A."/>
            <person name="Benoit I."/>
            <person name="Boyd A."/>
            <person name="Carlson A."/>
            <person name="Copeland A."/>
            <person name="Coutinho P.M."/>
            <person name="de Vries R.P."/>
            <person name="Ferreira P."/>
            <person name="Findley K."/>
            <person name="Foster B."/>
            <person name="Gaskell J."/>
            <person name="Glotzer D."/>
            <person name="Gorecki P."/>
            <person name="Heitman J."/>
            <person name="Hesse C."/>
            <person name="Hori C."/>
            <person name="Igarashi K."/>
            <person name="Jurgens J.A."/>
            <person name="Kallen N."/>
            <person name="Kersten P."/>
            <person name="Kohler A."/>
            <person name="Kuees U."/>
            <person name="Kumar T.K.A."/>
            <person name="Kuo A."/>
            <person name="LaButti K."/>
            <person name="Larrondo L.F."/>
            <person name="Lindquist E."/>
            <person name="Ling A."/>
            <person name="Lombard V."/>
            <person name="Lucas S."/>
            <person name="Lundell T."/>
            <person name="Martin R."/>
            <person name="McLaughlin D.J."/>
            <person name="Morgenstern I."/>
            <person name="Morin E."/>
            <person name="Murat C."/>
            <person name="Nagy L.G."/>
            <person name="Nolan M."/>
            <person name="Ohm R.A."/>
            <person name="Patyshakuliyeva A."/>
            <person name="Rokas A."/>
            <person name="Ruiz-Duenas F.J."/>
            <person name="Sabat G."/>
            <person name="Salamov A."/>
            <person name="Samejima M."/>
            <person name="Schmutz J."/>
            <person name="Slot J.C."/>
            <person name="St John F."/>
            <person name="Stenlid J."/>
            <person name="Sun H."/>
            <person name="Sun S."/>
            <person name="Syed K."/>
            <person name="Tsang A."/>
            <person name="Wiebenga A."/>
            <person name="Young D."/>
            <person name="Pisabarro A."/>
            <person name="Eastwood D.C."/>
            <person name="Martin F."/>
            <person name="Cullen D."/>
            <person name="Grigoriev I.V."/>
            <person name="Hibbett D.S."/>
        </authorList>
    </citation>
    <scope>NUCLEOTIDE SEQUENCE [LARGE SCALE GENOMIC DNA]</scope>
    <source>
        <strain evidence="3 4">DJM-731 SS1</strain>
    </source>
</reference>
<dbReference type="EMBL" id="JH795868">
    <property type="protein sequence ID" value="EJT99852.1"/>
    <property type="molecule type" value="Genomic_DNA"/>
</dbReference>
<feature type="region of interest" description="Disordered" evidence="1">
    <location>
        <begin position="286"/>
        <end position="309"/>
    </location>
</feature>
<keyword evidence="2" id="KW-0472">Membrane</keyword>
<sequence>MVVQTNGPFNFLHFEIFVQSTQLLSNYTIQYNDPSIQYSGTWSTPTLNGLTSPTAQSSDPAAMMALNFTGVGVVMQASMDNNNGPYNIVFDGQTSSYTPNVQGWTLPPAILYYALDLQAGQHTLTMSNTGAGGSTLTLSSITIVQLASEVQTTTAPTGASISPTASANGSTADSGRTTNVGAIAGGVIGGIALLALLALVALLLLRRRRRVDPLSPTPFIPTMHTPLPPPSVLEKTTEASVITNTVTGASVRNPPASLVNDPDAQNEVVDRVLEILASRIDAHPLATTSGSSASEPPEYRDTRTASQRL</sequence>
<protein>
    <recommendedName>
        <fullName evidence="5">Mid2 domain-containing protein</fullName>
    </recommendedName>
</protein>
<dbReference type="Proteomes" id="UP000030653">
    <property type="component" value="Unassembled WGS sequence"/>
</dbReference>
<name>M5G7V2_DACPD</name>
<dbReference type="RefSeq" id="XP_040626750.1">
    <property type="nucleotide sequence ID" value="XM_040771248.1"/>
</dbReference>